<proteinExistence type="predicted"/>
<dbReference type="Pfam" id="PF00005">
    <property type="entry name" value="ABC_tran"/>
    <property type="match status" value="1"/>
</dbReference>
<dbReference type="OrthoDB" id="477505at2"/>
<reference evidence="3" key="1">
    <citation type="submission" date="2018-02" db="EMBL/GenBank/DDBJ databases">
        <authorList>
            <person name="Moore K."/>
            <person name="Momper L."/>
        </authorList>
    </citation>
    <scope>NUCLEOTIDE SEQUENCE [LARGE SCALE GENOMIC DNA]</scope>
    <source>
        <strain evidence="3">ULC18</strain>
    </source>
</reference>
<gene>
    <name evidence="2" type="ORF">C7B82_15530</name>
</gene>
<feature type="domain" description="ABC transporter" evidence="1">
    <location>
        <begin position="52"/>
        <end position="138"/>
    </location>
</feature>
<dbReference type="RefSeq" id="WP_106257204.1">
    <property type="nucleotide sequence ID" value="NZ_CAWNSW010000089.1"/>
</dbReference>
<dbReference type="SUPFAM" id="SSF52540">
    <property type="entry name" value="P-loop containing nucleoside triphosphate hydrolases"/>
    <property type="match status" value="1"/>
</dbReference>
<comment type="caution">
    <text evidence="2">The sequence shown here is derived from an EMBL/GenBank/DDBJ whole genome shotgun (WGS) entry which is preliminary data.</text>
</comment>
<protein>
    <submittedName>
        <fullName evidence="2">KAP family P-loop domain protein</fullName>
    </submittedName>
</protein>
<dbReference type="AlphaFoldDB" id="A0A2T1E563"/>
<evidence type="ECO:0000259" key="1">
    <source>
        <dbReference type="Pfam" id="PF00005"/>
    </source>
</evidence>
<organism evidence="2 3">
    <name type="scientific">Stenomitos frigidus ULC18</name>
    <dbReference type="NCBI Taxonomy" id="2107698"/>
    <lineage>
        <taxon>Bacteria</taxon>
        <taxon>Bacillati</taxon>
        <taxon>Cyanobacteriota</taxon>
        <taxon>Cyanophyceae</taxon>
        <taxon>Leptolyngbyales</taxon>
        <taxon>Leptolyngbyaceae</taxon>
        <taxon>Stenomitos</taxon>
    </lineage>
</organism>
<evidence type="ECO:0000313" key="3">
    <source>
        <dbReference type="Proteomes" id="UP000239576"/>
    </source>
</evidence>
<dbReference type="InterPro" id="IPR027417">
    <property type="entry name" value="P-loop_NTPase"/>
</dbReference>
<dbReference type="InterPro" id="IPR003439">
    <property type="entry name" value="ABC_transporter-like_ATP-bd"/>
</dbReference>
<keyword evidence="3" id="KW-1185">Reference proteome</keyword>
<name>A0A2T1E563_9CYAN</name>
<reference evidence="2 3" key="2">
    <citation type="submission" date="2018-03" db="EMBL/GenBank/DDBJ databases">
        <title>The ancient ancestry and fast evolution of plastids.</title>
        <authorList>
            <person name="Moore K.R."/>
            <person name="Magnabosco C."/>
            <person name="Momper L."/>
            <person name="Gold D.A."/>
            <person name="Bosak T."/>
            <person name="Fournier G.P."/>
        </authorList>
    </citation>
    <scope>NUCLEOTIDE SEQUENCE [LARGE SCALE GENOMIC DNA]</scope>
    <source>
        <strain evidence="2 3">ULC18</strain>
    </source>
</reference>
<sequence>MNEALLKVFQQAYQDFNLLPLIEPEDIERFRVDYGREPLVRLKQEVNASAKAQKFVFTGHTGCGKSTLLKRFTVEMKPQHFTVFFSIADMIEPADITHRKILYAIAVQLLHAATEKQIAIDDDIKENLLGWLDTTHKQKKEKSTKSEFGLGISNLLKFVTLKFQQEQAAREEFERVFEKRVVDLVKYADRIAAAIQIATKKPVLVVIDDLDKLDLPLVESIYRNNIKVLFSPQFRIVFTIPISATQDPQVMGALTSEGIVRPALFPVSKFFAKSDCHKPEAAPIDKTVNIFLEVLKKRIPAACIDPGTAHQMVLKSGGVMRELVRLGRECCTECMVQLELEPDRADLTINDEILNVAVRNLRNDFARQIGTSLFPVLKQVYQTLNNKDTDSDAFVKLLHGLMVLEYQNDDLWYDVHPIVVDLLQRQGLLE</sequence>
<dbReference type="Gene3D" id="3.40.50.300">
    <property type="entry name" value="P-loop containing nucleotide triphosphate hydrolases"/>
    <property type="match status" value="1"/>
</dbReference>
<dbReference type="Proteomes" id="UP000239576">
    <property type="component" value="Unassembled WGS sequence"/>
</dbReference>
<dbReference type="GO" id="GO:0016887">
    <property type="term" value="F:ATP hydrolysis activity"/>
    <property type="evidence" value="ECO:0007669"/>
    <property type="project" value="InterPro"/>
</dbReference>
<dbReference type="EMBL" id="PVWK01000084">
    <property type="protein sequence ID" value="PSB27794.1"/>
    <property type="molecule type" value="Genomic_DNA"/>
</dbReference>
<dbReference type="CDD" id="cd00267">
    <property type="entry name" value="ABC_ATPase"/>
    <property type="match status" value="1"/>
</dbReference>
<evidence type="ECO:0000313" key="2">
    <source>
        <dbReference type="EMBL" id="PSB27794.1"/>
    </source>
</evidence>
<dbReference type="GO" id="GO:0005524">
    <property type="term" value="F:ATP binding"/>
    <property type="evidence" value="ECO:0007669"/>
    <property type="project" value="InterPro"/>
</dbReference>
<accession>A0A2T1E563</accession>